<reference evidence="1" key="1">
    <citation type="submission" date="2019-08" db="EMBL/GenBank/DDBJ databases">
        <authorList>
            <person name="Kucharzyk K."/>
            <person name="Murdoch R.W."/>
            <person name="Higgins S."/>
            <person name="Loffler F."/>
        </authorList>
    </citation>
    <scope>NUCLEOTIDE SEQUENCE</scope>
</reference>
<dbReference type="SUPFAM" id="SSF51182">
    <property type="entry name" value="RmlC-like cupins"/>
    <property type="match status" value="1"/>
</dbReference>
<dbReference type="EMBL" id="VSSQ01084558">
    <property type="protein sequence ID" value="MPN32502.1"/>
    <property type="molecule type" value="Genomic_DNA"/>
</dbReference>
<evidence type="ECO:0000313" key="1">
    <source>
        <dbReference type="EMBL" id="MPN32502.1"/>
    </source>
</evidence>
<dbReference type="AlphaFoldDB" id="A0A645H2E8"/>
<gene>
    <name evidence="1" type="ORF">SDC9_179981</name>
</gene>
<dbReference type="CDD" id="cd20290">
    <property type="entry name" value="cupin_Mj0764-like"/>
    <property type="match status" value="1"/>
</dbReference>
<dbReference type="InterPro" id="IPR011051">
    <property type="entry name" value="RmlC_Cupin_sf"/>
</dbReference>
<protein>
    <submittedName>
        <fullName evidence="1">Uncharacterized protein</fullName>
    </submittedName>
</protein>
<comment type="caution">
    <text evidence="1">The sequence shown here is derived from an EMBL/GenBank/DDBJ whole genome shotgun (WGS) entry which is preliminary data.</text>
</comment>
<dbReference type="InterPro" id="IPR014710">
    <property type="entry name" value="RmlC-like_jellyroll"/>
</dbReference>
<sequence>MIEQIFNMSKGNEKAVEKVIQDENIHYIHMVFNKNEGMPEHFSNSTVYMTVVRGLLSLQLNDQENHEYTYGIILKIPFNTKMNVRNLHDETLELIIVKAPAPKN</sequence>
<dbReference type="Gene3D" id="2.60.120.10">
    <property type="entry name" value="Jelly Rolls"/>
    <property type="match status" value="1"/>
</dbReference>
<organism evidence="1">
    <name type="scientific">bioreactor metagenome</name>
    <dbReference type="NCBI Taxonomy" id="1076179"/>
    <lineage>
        <taxon>unclassified sequences</taxon>
        <taxon>metagenomes</taxon>
        <taxon>ecological metagenomes</taxon>
    </lineage>
</organism>
<name>A0A645H2E8_9ZZZZ</name>
<proteinExistence type="predicted"/>
<accession>A0A645H2E8</accession>